<dbReference type="Pfam" id="PF03459">
    <property type="entry name" value="TOBE"/>
    <property type="match status" value="1"/>
</dbReference>
<dbReference type="SUPFAM" id="SSF50331">
    <property type="entry name" value="MOP-like"/>
    <property type="match status" value="1"/>
</dbReference>
<evidence type="ECO:0000259" key="3">
    <source>
        <dbReference type="PROSITE" id="PS51866"/>
    </source>
</evidence>
<dbReference type="GO" id="GO:0015689">
    <property type="term" value="P:molybdate ion transport"/>
    <property type="evidence" value="ECO:0007669"/>
    <property type="project" value="InterPro"/>
</dbReference>
<keyword evidence="5" id="KW-1185">Reference proteome</keyword>
<dbReference type="PROSITE" id="PS51866">
    <property type="entry name" value="MOP"/>
    <property type="match status" value="1"/>
</dbReference>
<keyword evidence="1 2" id="KW-0500">Molybdenum</keyword>
<dbReference type="EMBL" id="JAAIVB010000079">
    <property type="protein sequence ID" value="NEX64366.1"/>
    <property type="molecule type" value="Genomic_DNA"/>
</dbReference>
<comment type="caution">
    <text evidence="4">The sequence shown here is derived from an EMBL/GenBank/DDBJ whole genome shotgun (WGS) entry which is preliminary data.</text>
</comment>
<dbReference type="AlphaFoldDB" id="A0A6B3SYD3"/>
<sequence length="136" mass="14359">MNRLPAEIIGIDMQGSIALIDAAAGKLRFTAMLVGAPQEIETWQAGMPVTLLFKEAEVSLARHLSGMISMRNRIAGTVTALEPGKLLTRVTLDAEGHRIESVITTRSAIALGLAIGVGAEALIKANEVSVMPLEQA</sequence>
<organism evidence="4 5">
    <name type="scientific">Noviherbaspirillum galbum</name>
    <dbReference type="NCBI Taxonomy" id="2709383"/>
    <lineage>
        <taxon>Bacteria</taxon>
        <taxon>Pseudomonadati</taxon>
        <taxon>Pseudomonadota</taxon>
        <taxon>Betaproteobacteria</taxon>
        <taxon>Burkholderiales</taxon>
        <taxon>Oxalobacteraceae</taxon>
        <taxon>Noviherbaspirillum</taxon>
    </lineage>
</organism>
<evidence type="ECO:0000313" key="4">
    <source>
        <dbReference type="EMBL" id="NEX64366.1"/>
    </source>
</evidence>
<dbReference type="InterPro" id="IPR005116">
    <property type="entry name" value="Transp-assoc_OB_typ1"/>
</dbReference>
<proteinExistence type="predicted"/>
<evidence type="ECO:0000256" key="2">
    <source>
        <dbReference type="PROSITE-ProRule" id="PRU01213"/>
    </source>
</evidence>
<dbReference type="Gene3D" id="2.40.50.100">
    <property type="match status" value="1"/>
</dbReference>
<name>A0A6B3SYD3_9BURK</name>
<dbReference type="Proteomes" id="UP000482155">
    <property type="component" value="Unassembled WGS sequence"/>
</dbReference>
<feature type="domain" description="Mop" evidence="3">
    <location>
        <begin position="67"/>
        <end position="132"/>
    </location>
</feature>
<dbReference type="InterPro" id="IPR008995">
    <property type="entry name" value="Mo/tungstate-bd_C_term_dom"/>
</dbReference>
<dbReference type="RefSeq" id="WP_163968294.1">
    <property type="nucleotide sequence ID" value="NZ_JAAIVB010000079.1"/>
</dbReference>
<evidence type="ECO:0000313" key="5">
    <source>
        <dbReference type="Proteomes" id="UP000482155"/>
    </source>
</evidence>
<protein>
    <recommendedName>
        <fullName evidence="3">Mop domain-containing protein</fullName>
    </recommendedName>
</protein>
<gene>
    <name evidence="4" type="ORF">G3574_25060</name>
</gene>
<dbReference type="InterPro" id="IPR004606">
    <property type="entry name" value="Mop_domain"/>
</dbReference>
<reference evidence="4 5" key="1">
    <citation type="submission" date="2020-02" db="EMBL/GenBank/DDBJ databases">
        <authorList>
            <person name="Kim M.K."/>
        </authorList>
    </citation>
    <scope>NUCLEOTIDE SEQUENCE [LARGE SCALE GENOMIC DNA]</scope>
    <source>
        <strain evidence="4 5">17J57-3</strain>
    </source>
</reference>
<accession>A0A6B3SYD3</accession>
<evidence type="ECO:0000256" key="1">
    <source>
        <dbReference type="ARBA" id="ARBA00022505"/>
    </source>
</evidence>